<sequence length="144" mass="15592">MRISDILHDKGADVVTATPDQTVGQLVAILKQHNLGAVVVSAGGRDIAGIVSERDVVRRLADGPAVLDQRIDAIMTPVTRLRSCGPTDSVDSLMELMTENRIRHVPVLDDDGRLTGIVSIGDVVKSRLGELKFQRDELEHYVSG</sequence>
<dbReference type="Gene3D" id="3.10.580.10">
    <property type="entry name" value="CBS-domain"/>
    <property type="match status" value="1"/>
</dbReference>
<dbReference type="EMBL" id="LT629772">
    <property type="protein sequence ID" value="SDT43028.1"/>
    <property type="molecule type" value="Genomic_DNA"/>
</dbReference>
<dbReference type="Pfam" id="PF00571">
    <property type="entry name" value="CBS"/>
    <property type="match status" value="2"/>
</dbReference>
<keyword evidence="5" id="KW-1185">Reference proteome</keyword>
<dbReference type="RefSeq" id="WP_091530546.1">
    <property type="nucleotide sequence ID" value="NZ_LT629772.1"/>
</dbReference>
<evidence type="ECO:0000256" key="2">
    <source>
        <dbReference type="PROSITE-ProRule" id="PRU00703"/>
    </source>
</evidence>
<organism evidence="4 5">
    <name type="scientific">Microlunatus soli</name>
    <dbReference type="NCBI Taxonomy" id="630515"/>
    <lineage>
        <taxon>Bacteria</taxon>
        <taxon>Bacillati</taxon>
        <taxon>Actinomycetota</taxon>
        <taxon>Actinomycetes</taxon>
        <taxon>Propionibacteriales</taxon>
        <taxon>Propionibacteriaceae</taxon>
        <taxon>Microlunatus</taxon>
    </lineage>
</organism>
<dbReference type="Proteomes" id="UP000199103">
    <property type="component" value="Chromosome I"/>
</dbReference>
<dbReference type="InterPro" id="IPR000644">
    <property type="entry name" value="CBS_dom"/>
</dbReference>
<dbReference type="SMART" id="SM00116">
    <property type="entry name" value="CBS"/>
    <property type="match status" value="2"/>
</dbReference>
<dbReference type="InterPro" id="IPR051257">
    <property type="entry name" value="Diverse_CBS-Domain"/>
</dbReference>
<keyword evidence="1 2" id="KW-0129">CBS domain</keyword>
<dbReference type="PROSITE" id="PS51371">
    <property type="entry name" value="CBS"/>
    <property type="match status" value="2"/>
</dbReference>
<accession>A0A1H2AAP1</accession>
<dbReference type="SUPFAM" id="SSF54631">
    <property type="entry name" value="CBS-domain pair"/>
    <property type="match status" value="1"/>
</dbReference>
<dbReference type="AlphaFoldDB" id="A0A1H2AAP1"/>
<proteinExistence type="predicted"/>
<dbReference type="InterPro" id="IPR046342">
    <property type="entry name" value="CBS_dom_sf"/>
</dbReference>
<feature type="domain" description="CBS" evidence="3">
    <location>
        <begin position="8"/>
        <end position="66"/>
    </location>
</feature>
<evidence type="ECO:0000256" key="1">
    <source>
        <dbReference type="ARBA" id="ARBA00023122"/>
    </source>
</evidence>
<name>A0A1H2AAP1_9ACTN</name>
<dbReference type="PANTHER" id="PTHR43080:SF2">
    <property type="entry name" value="CBS DOMAIN-CONTAINING PROTEIN"/>
    <property type="match status" value="1"/>
</dbReference>
<feature type="domain" description="CBS" evidence="3">
    <location>
        <begin position="75"/>
        <end position="133"/>
    </location>
</feature>
<evidence type="ECO:0000313" key="5">
    <source>
        <dbReference type="Proteomes" id="UP000199103"/>
    </source>
</evidence>
<dbReference type="InterPro" id="IPR044725">
    <property type="entry name" value="CBSX3_CBS_dom"/>
</dbReference>
<reference evidence="4 5" key="1">
    <citation type="submission" date="2016-10" db="EMBL/GenBank/DDBJ databases">
        <authorList>
            <person name="de Groot N.N."/>
        </authorList>
    </citation>
    <scope>NUCLEOTIDE SEQUENCE [LARGE SCALE GENOMIC DNA]</scope>
    <source>
        <strain evidence="4 5">DSM 21800</strain>
    </source>
</reference>
<dbReference type="PANTHER" id="PTHR43080">
    <property type="entry name" value="CBS DOMAIN-CONTAINING PROTEIN CBSX3, MITOCHONDRIAL"/>
    <property type="match status" value="1"/>
</dbReference>
<dbReference type="CDD" id="cd04623">
    <property type="entry name" value="CBS_pair_bac_euk"/>
    <property type="match status" value="1"/>
</dbReference>
<dbReference type="STRING" id="630515.SAMN04489812_5797"/>
<protein>
    <submittedName>
        <fullName evidence="4">CBS domain-containing protein</fullName>
    </submittedName>
</protein>
<gene>
    <name evidence="4" type="ORF">SAMN04489812_5797</name>
</gene>
<evidence type="ECO:0000259" key="3">
    <source>
        <dbReference type="PROSITE" id="PS51371"/>
    </source>
</evidence>
<dbReference type="OrthoDB" id="9807125at2"/>
<evidence type="ECO:0000313" key="4">
    <source>
        <dbReference type="EMBL" id="SDT43028.1"/>
    </source>
</evidence>